<accession>A0A1H2XUY3</accession>
<dbReference type="STRING" id="1122204.SAMN05421781_2928"/>
<dbReference type="PANTHER" id="PTHR35561:SF1">
    <property type="entry name" value="RNA 2',3'-CYCLIC PHOSPHODIESTERASE"/>
    <property type="match status" value="1"/>
</dbReference>
<dbReference type="RefSeq" id="WP_176967791.1">
    <property type="nucleotide sequence ID" value="NZ_FNNC01000007.1"/>
</dbReference>
<comment type="similarity">
    <text evidence="2">Belongs to the 2H phosphoesterase superfamily. ThpR family.</text>
</comment>
<dbReference type="InterPro" id="IPR004175">
    <property type="entry name" value="RNA_CPDase"/>
</dbReference>
<organism evidence="3 4">
    <name type="scientific">Marinococcus luteus</name>
    <dbReference type="NCBI Taxonomy" id="1122204"/>
    <lineage>
        <taxon>Bacteria</taxon>
        <taxon>Bacillati</taxon>
        <taxon>Bacillota</taxon>
        <taxon>Bacilli</taxon>
        <taxon>Bacillales</taxon>
        <taxon>Bacillaceae</taxon>
        <taxon>Marinococcus</taxon>
    </lineage>
</organism>
<sequence>MDNHYFLALPVPKEARSAWADWVSKVKNDLPFKQWVHPQDFHITLHFFGKLSPEQMDTIKKRMSEVKLTYQPRLRLDGVGSFGPKGRESVLYTRVHAEEGLFSLYEEWKAQLNDLGMKTEQRPYRPHMTLAKKRVKEREFAWPAVPLPEAIFFQAAHLHLYRIHPGRGVKYETVHWTELT</sequence>
<dbReference type="EMBL" id="FNNC01000007">
    <property type="protein sequence ID" value="SDW96631.1"/>
    <property type="molecule type" value="Genomic_DNA"/>
</dbReference>
<dbReference type="GO" id="GO:0016874">
    <property type="term" value="F:ligase activity"/>
    <property type="evidence" value="ECO:0007669"/>
    <property type="project" value="UniProtKB-KW"/>
</dbReference>
<dbReference type="NCBIfam" id="TIGR02258">
    <property type="entry name" value="2_5_ligase"/>
    <property type="match status" value="1"/>
</dbReference>
<feature type="short sequence motif" description="HXTX 2" evidence="2">
    <location>
        <begin position="127"/>
        <end position="130"/>
    </location>
</feature>
<dbReference type="Proteomes" id="UP000199488">
    <property type="component" value="Unassembled WGS sequence"/>
</dbReference>
<dbReference type="GO" id="GO:0004113">
    <property type="term" value="F:2',3'-cyclic-nucleotide 3'-phosphodiesterase activity"/>
    <property type="evidence" value="ECO:0007669"/>
    <property type="project" value="InterPro"/>
</dbReference>
<dbReference type="InterPro" id="IPR009097">
    <property type="entry name" value="Cyclic_Pdiesterase"/>
</dbReference>
<comment type="function">
    <text evidence="2">Hydrolyzes RNA 2',3'-cyclic phosphodiester to an RNA 2'-phosphomonoester.</text>
</comment>
<dbReference type="HAMAP" id="MF_01940">
    <property type="entry name" value="RNA_CPDase"/>
    <property type="match status" value="1"/>
</dbReference>
<evidence type="ECO:0000313" key="3">
    <source>
        <dbReference type="EMBL" id="SDW96631.1"/>
    </source>
</evidence>
<dbReference type="SUPFAM" id="SSF55144">
    <property type="entry name" value="LigT-like"/>
    <property type="match status" value="1"/>
</dbReference>
<proteinExistence type="inferred from homology"/>
<evidence type="ECO:0000256" key="1">
    <source>
        <dbReference type="ARBA" id="ARBA00022801"/>
    </source>
</evidence>
<dbReference type="Pfam" id="PF13563">
    <property type="entry name" value="2_5_RNA_ligase2"/>
    <property type="match status" value="1"/>
</dbReference>
<feature type="active site" description="Proton donor" evidence="2">
    <location>
        <position position="42"/>
    </location>
</feature>
<feature type="active site" description="Proton acceptor" evidence="2">
    <location>
        <position position="127"/>
    </location>
</feature>
<gene>
    <name evidence="3" type="ORF">SAMN05421781_2928</name>
</gene>
<dbReference type="PANTHER" id="PTHR35561">
    <property type="entry name" value="RNA 2',3'-CYCLIC PHOSPHODIESTERASE"/>
    <property type="match status" value="1"/>
</dbReference>
<evidence type="ECO:0000313" key="4">
    <source>
        <dbReference type="Proteomes" id="UP000199488"/>
    </source>
</evidence>
<keyword evidence="4" id="KW-1185">Reference proteome</keyword>
<reference evidence="3 4" key="1">
    <citation type="submission" date="2016-10" db="EMBL/GenBank/DDBJ databases">
        <authorList>
            <person name="de Groot N.N."/>
        </authorList>
    </citation>
    <scope>NUCLEOTIDE SEQUENCE [LARGE SCALE GENOMIC DNA]</scope>
    <source>
        <strain evidence="3 4">DSM 23126</strain>
    </source>
</reference>
<comment type="catalytic activity">
    <reaction evidence="2">
        <text>a 3'-end 2',3'-cyclophospho-ribonucleotide-RNA + H2O = a 3'-end 2'-phospho-ribonucleotide-RNA + H(+)</text>
        <dbReference type="Rhea" id="RHEA:11828"/>
        <dbReference type="Rhea" id="RHEA-COMP:10464"/>
        <dbReference type="Rhea" id="RHEA-COMP:17353"/>
        <dbReference type="ChEBI" id="CHEBI:15377"/>
        <dbReference type="ChEBI" id="CHEBI:15378"/>
        <dbReference type="ChEBI" id="CHEBI:83064"/>
        <dbReference type="ChEBI" id="CHEBI:173113"/>
        <dbReference type="EC" id="3.1.4.58"/>
    </reaction>
</comment>
<keyword evidence="3" id="KW-0436">Ligase</keyword>
<evidence type="ECO:0000256" key="2">
    <source>
        <dbReference type="HAMAP-Rule" id="MF_01940"/>
    </source>
</evidence>
<feature type="short sequence motif" description="HXTX 1" evidence="2">
    <location>
        <begin position="42"/>
        <end position="45"/>
    </location>
</feature>
<name>A0A1H2XUY3_9BACI</name>
<dbReference type="Gene3D" id="3.90.1140.10">
    <property type="entry name" value="Cyclic phosphodiesterase"/>
    <property type="match status" value="1"/>
</dbReference>
<protein>
    <recommendedName>
        <fullName evidence="2">RNA 2',3'-cyclic phosphodiesterase</fullName>
        <shortName evidence="2">RNA 2',3'-CPDase</shortName>
        <ecNumber evidence="2">3.1.4.58</ecNumber>
    </recommendedName>
</protein>
<keyword evidence="1 2" id="KW-0378">Hydrolase</keyword>
<dbReference type="GO" id="GO:0008664">
    <property type="term" value="F:RNA 2',3'-cyclic 3'-phosphodiesterase activity"/>
    <property type="evidence" value="ECO:0007669"/>
    <property type="project" value="UniProtKB-EC"/>
</dbReference>
<dbReference type="AlphaFoldDB" id="A0A1H2XUY3"/>
<dbReference type="EC" id="3.1.4.58" evidence="2"/>